<gene>
    <name evidence="12" type="primary">TBLA0F01400</name>
    <name evidence="12" type="ORF">TBLA_0F01400</name>
</gene>
<proteinExistence type="inferred from homology"/>
<dbReference type="GO" id="GO:0015189">
    <property type="term" value="F:L-lysine transmembrane transporter activity"/>
    <property type="evidence" value="ECO:0007669"/>
    <property type="project" value="TreeGrafter"/>
</dbReference>
<feature type="transmembrane region" description="Helical" evidence="10">
    <location>
        <begin position="143"/>
        <end position="161"/>
    </location>
</feature>
<feature type="transmembrane region" description="Helical" evidence="10">
    <location>
        <begin position="223"/>
        <end position="244"/>
    </location>
</feature>
<dbReference type="GO" id="GO:0005313">
    <property type="term" value="F:L-glutamate transmembrane transporter activity"/>
    <property type="evidence" value="ECO:0007669"/>
    <property type="project" value="TreeGrafter"/>
</dbReference>
<evidence type="ECO:0000256" key="7">
    <source>
        <dbReference type="ARBA" id="ARBA00022989"/>
    </source>
</evidence>
<dbReference type="InParanoid" id="I2H5N1"/>
<dbReference type="KEGG" id="tbl:TBLA_0F01400"/>
<dbReference type="EMBL" id="HE806321">
    <property type="protein sequence ID" value="CCH61683.1"/>
    <property type="molecule type" value="Genomic_DNA"/>
</dbReference>
<dbReference type="eggNOG" id="KOG1305">
    <property type="taxonomic scope" value="Eukaryota"/>
</dbReference>
<dbReference type="AlphaFoldDB" id="I2H5N1"/>
<dbReference type="OMA" id="DSIHHQR"/>
<evidence type="ECO:0000313" key="12">
    <source>
        <dbReference type="EMBL" id="CCH61683.1"/>
    </source>
</evidence>
<evidence type="ECO:0000256" key="10">
    <source>
        <dbReference type="SAM" id="Phobius"/>
    </source>
</evidence>
<dbReference type="GO" id="GO:0005302">
    <property type="term" value="F:L-tyrosine transmembrane transporter activity"/>
    <property type="evidence" value="ECO:0007669"/>
    <property type="project" value="TreeGrafter"/>
</dbReference>
<dbReference type="STRING" id="1071380.I2H5N1"/>
<accession>I2H5N1</accession>
<dbReference type="HOGENOM" id="CLU_009020_1_1_1"/>
<evidence type="ECO:0000256" key="9">
    <source>
        <dbReference type="SAM" id="MobiDB-lite"/>
    </source>
</evidence>
<feature type="transmembrane region" description="Helical" evidence="10">
    <location>
        <begin position="364"/>
        <end position="384"/>
    </location>
</feature>
<dbReference type="GO" id="GO:0015194">
    <property type="term" value="F:L-serine transmembrane transporter activity"/>
    <property type="evidence" value="ECO:0007669"/>
    <property type="project" value="TreeGrafter"/>
</dbReference>
<evidence type="ECO:0000256" key="6">
    <source>
        <dbReference type="ARBA" id="ARBA00022970"/>
    </source>
</evidence>
<dbReference type="GO" id="GO:0000329">
    <property type="term" value="C:fungal-type vacuole membrane"/>
    <property type="evidence" value="ECO:0007669"/>
    <property type="project" value="TreeGrafter"/>
</dbReference>
<keyword evidence="8 10" id="KW-0472">Membrane</keyword>
<dbReference type="InterPro" id="IPR013057">
    <property type="entry name" value="AA_transpt_TM"/>
</dbReference>
<organism evidence="12 13">
    <name type="scientific">Henningerozyma blattae (strain ATCC 34711 / CBS 6284 / DSM 70876 / NBRC 10599 / NRRL Y-10934 / UCD 77-7)</name>
    <name type="common">Yeast</name>
    <name type="synonym">Tetrapisispora blattae</name>
    <dbReference type="NCBI Taxonomy" id="1071380"/>
    <lineage>
        <taxon>Eukaryota</taxon>
        <taxon>Fungi</taxon>
        <taxon>Dikarya</taxon>
        <taxon>Ascomycota</taxon>
        <taxon>Saccharomycotina</taxon>
        <taxon>Saccharomycetes</taxon>
        <taxon>Saccharomycetales</taxon>
        <taxon>Saccharomycetaceae</taxon>
        <taxon>Henningerozyma</taxon>
    </lineage>
</organism>
<evidence type="ECO:0000256" key="8">
    <source>
        <dbReference type="ARBA" id="ARBA00023136"/>
    </source>
</evidence>
<feature type="domain" description="Amino acid transporter transmembrane" evidence="11">
    <location>
        <begin position="2"/>
        <end position="450"/>
    </location>
</feature>
<dbReference type="GO" id="GO:0061459">
    <property type="term" value="F:L-arginine transmembrane transporter activity"/>
    <property type="evidence" value="ECO:0007669"/>
    <property type="project" value="TreeGrafter"/>
</dbReference>
<dbReference type="GO" id="GO:0005290">
    <property type="term" value="F:L-histidine transmembrane transporter activity"/>
    <property type="evidence" value="ECO:0007669"/>
    <property type="project" value="TreeGrafter"/>
</dbReference>
<comment type="similarity">
    <text evidence="2">Belongs to the amino acid/polyamine transporter 2 family.</text>
</comment>
<evidence type="ECO:0000256" key="2">
    <source>
        <dbReference type="ARBA" id="ARBA00008066"/>
    </source>
</evidence>
<keyword evidence="5 10" id="KW-0812">Transmembrane</keyword>
<feature type="transmembrane region" description="Helical" evidence="10">
    <location>
        <begin position="112"/>
        <end position="131"/>
    </location>
</feature>
<protein>
    <recommendedName>
        <fullName evidence="11">Amino acid transporter transmembrane domain-containing protein</fullName>
    </recommendedName>
</protein>
<keyword evidence="13" id="KW-1185">Reference proteome</keyword>
<feature type="compositionally biased region" description="Polar residues" evidence="9">
    <location>
        <begin position="338"/>
        <end position="347"/>
    </location>
</feature>
<evidence type="ECO:0000313" key="13">
    <source>
        <dbReference type="Proteomes" id="UP000002866"/>
    </source>
</evidence>
<feature type="transmembrane region" description="Helical" evidence="10">
    <location>
        <begin position="390"/>
        <end position="415"/>
    </location>
</feature>
<dbReference type="Proteomes" id="UP000002866">
    <property type="component" value="Chromosome 6"/>
</dbReference>
<evidence type="ECO:0000256" key="3">
    <source>
        <dbReference type="ARBA" id="ARBA00022448"/>
    </source>
</evidence>
<evidence type="ECO:0000259" key="11">
    <source>
        <dbReference type="Pfam" id="PF01490"/>
    </source>
</evidence>
<feature type="transmembrane region" description="Helical" evidence="10">
    <location>
        <begin position="78"/>
        <end position="100"/>
    </location>
</feature>
<feature type="region of interest" description="Disordered" evidence="9">
    <location>
        <begin position="322"/>
        <end position="347"/>
    </location>
</feature>
<sequence length="453" mass="49491">MSLRAGTITLLHTACGAGILAVPYAFKPFGVIPGMLILLVCSSTAILGLLLQVKVTKYTPVGEKHSFFELASKIHPRLAVLFDIAIAIKCFGVATSYLIAVGDLLPTLLHSSNRFLLITLVWGFIIAPLSFLKKITALRYTSFLAVVSVIYLSILVTFHYADPSQEIIDLRGNVSLFFPGEDQHNSVSPFKTLPIFVFAYTCHHNMFAVLNEQSTNEFSKLKYIPLTAISIACIMYLIVGTFGYVTFGSNITSNIVAQYPTNSIATILGQTAMLTVVTLAFPLQCQPARASFINIINAFFPRFKYTPPPLQDEESMYISSTADSINNNNNQNSTPSTPRESTPNETTPIEARSKLPFAQEPTQFQHILLTTIILLGSWLIAISVKSLAHVLAIVGATGSTSISFILPGLFGAILISRDNSFEGNKKLWVLLGRGLLFWGCSVVVVSLYAALFM</sequence>
<feature type="transmembrane region" description="Helical" evidence="10">
    <location>
        <begin position="427"/>
        <end position="451"/>
    </location>
</feature>
<dbReference type="RefSeq" id="XP_004181202.1">
    <property type="nucleotide sequence ID" value="XM_004181154.1"/>
</dbReference>
<keyword evidence="7 10" id="KW-1133">Transmembrane helix</keyword>
<dbReference type="OrthoDB" id="438545at2759"/>
<dbReference type="PANTHER" id="PTHR22950">
    <property type="entry name" value="AMINO ACID TRANSPORTER"/>
    <property type="match status" value="1"/>
</dbReference>
<reference evidence="12 13" key="1">
    <citation type="journal article" date="2011" name="Proc. Natl. Acad. Sci. U.S.A.">
        <title>Evolutionary erosion of yeast sex chromosomes by mating-type switching accidents.</title>
        <authorList>
            <person name="Gordon J.L."/>
            <person name="Armisen D."/>
            <person name="Proux-Wera E."/>
            <person name="Oheigeartaigh S.S."/>
            <person name="Byrne K.P."/>
            <person name="Wolfe K.H."/>
        </authorList>
    </citation>
    <scope>NUCLEOTIDE SEQUENCE [LARGE SCALE GENOMIC DNA]</scope>
    <source>
        <strain evidence="13">ATCC 34711 / CBS 6284 / DSM 70876 / NBRC 10599 / NRRL Y-10934 / UCD 77-7</strain>
    </source>
</reference>
<feature type="transmembrane region" description="Helical" evidence="10">
    <location>
        <begin position="264"/>
        <end position="283"/>
    </location>
</feature>
<feature type="compositionally biased region" description="Low complexity" evidence="9">
    <location>
        <begin position="322"/>
        <end position="337"/>
    </location>
</feature>
<comment type="subcellular location">
    <subcellularLocation>
        <location evidence="1">Vacuole membrane</location>
        <topology evidence="1">Multi-pass membrane protein</topology>
    </subcellularLocation>
</comment>
<dbReference type="GeneID" id="14496792"/>
<name>I2H5N1_HENB6</name>
<keyword evidence="6" id="KW-0029">Amino-acid transport</keyword>
<feature type="transmembrane region" description="Helical" evidence="10">
    <location>
        <begin position="31"/>
        <end position="51"/>
    </location>
</feature>
<keyword evidence="4" id="KW-0926">Vacuole</keyword>
<dbReference type="FunCoup" id="I2H5N1">
    <property type="interactions" value="269"/>
</dbReference>
<evidence type="ECO:0000256" key="4">
    <source>
        <dbReference type="ARBA" id="ARBA00022554"/>
    </source>
</evidence>
<keyword evidence="3" id="KW-0813">Transport</keyword>
<evidence type="ECO:0000256" key="1">
    <source>
        <dbReference type="ARBA" id="ARBA00004128"/>
    </source>
</evidence>
<dbReference type="Pfam" id="PF01490">
    <property type="entry name" value="Aa_trans"/>
    <property type="match status" value="1"/>
</dbReference>
<evidence type="ECO:0000256" key="5">
    <source>
        <dbReference type="ARBA" id="ARBA00022692"/>
    </source>
</evidence>
<dbReference type="PANTHER" id="PTHR22950:SF678">
    <property type="entry name" value="VACUOLAR AMINO ACID TRANSPORTER 5-RELATED"/>
    <property type="match status" value="1"/>
</dbReference>